<accession>A0A9J6GDG0</accession>
<name>A0A9J6GDG0_HAELO</name>
<keyword evidence="1" id="KW-0378">Hydrolase</keyword>
<comment type="catalytic activity">
    <reaction evidence="1">
        <text>ATP + H2O = ADP + phosphate + H(+)</text>
        <dbReference type="Rhea" id="RHEA:13065"/>
        <dbReference type="ChEBI" id="CHEBI:15377"/>
        <dbReference type="ChEBI" id="CHEBI:15378"/>
        <dbReference type="ChEBI" id="CHEBI:30616"/>
        <dbReference type="ChEBI" id="CHEBI:43474"/>
        <dbReference type="ChEBI" id="CHEBI:456216"/>
        <dbReference type="EC" id="5.6.2.3"/>
    </reaction>
</comment>
<feature type="domain" description="DNA helicase Pif1-like DEAD-box helicase" evidence="2">
    <location>
        <begin position="1"/>
        <end position="44"/>
    </location>
</feature>
<keyword evidence="1" id="KW-0233">DNA recombination</keyword>
<comment type="cofactor">
    <cofactor evidence="1">
        <name>Mg(2+)</name>
        <dbReference type="ChEBI" id="CHEBI:18420"/>
    </cofactor>
</comment>
<dbReference type="AlphaFoldDB" id="A0A9J6GDG0"/>
<keyword evidence="1" id="KW-0067">ATP-binding</keyword>
<gene>
    <name evidence="3" type="ORF">HPB48_006579</name>
</gene>
<dbReference type="GO" id="GO:0006281">
    <property type="term" value="P:DNA repair"/>
    <property type="evidence" value="ECO:0007669"/>
    <property type="project" value="UniProtKB-KW"/>
</dbReference>
<dbReference type="OrthoDB" id="6514286at2759"/>
<dbReference type="GO" id="GO:0043139">
    <property type="term" value="F:5'-3' DNA helicase activity"/>
    <property type="evidence" value="ECO:0007669"/>
    <property type="project" value="UniProtKB-EC"/>
</dbReference>
<dbReference type="EC" id="5.6.2.3" evidence="1"/>
<dbReference type="VEuPathDB" id="VectorBase:HLOH_058738"/>
<comment type="caution">
    <text evidence="3">The sequence shown here is derived from an EMBL/GenBank/DDBJ whole genome shotgun (WGS) entry which is preliminary data.</text>
</comment>
<dbReference type="Gene3D" id="3.40.50.300">
    <property type="entry name" value="P-loop containing nucleotide triphosphate hydrolases"/>
    <property type="match status" value="1"/>
</dbReference>
<keyword evidence="1" id="KW-0347">Helicase</keyword>
<dbReference type="GO" id="GO:0000723">
    <property type="term" value="P:telomere maintenance"/>
    <property type="evidence" value="ECO:0007669"/>
    <property type="project" value="InterPro"/>
</dbReference>
<keyword evidence="1" id="KW-0234">DNA repair</keyword>
<evidence type="ECO:0000313" key="3">
    <source>
        <dbReference type="EMBL" id="KAH9376494.1"/>
    </source>
</evidence>
<evidence type="ECO:0000259" key="2">
    <source>
        <dbReference type="Pfam" id="PF05970"/>
    </source>
</evidence>
<dbReference type="GO" id="GO:0016787">
    <property type="term" value="F:hydrolase activity"/>
    <property type="evidence" value="ECO:0007669"/>
    <property type="project" value="UniProtKB-KW"/>
</dbReference>
<dbReference type="EMBL" id="JABSTR010000008">
    <property type="protein sequence ID" value="KAH9376494.1"/>
    <property type="molecule type" value="Genomic_DNA"/>
</dbReference>
<keyword evidence="1" id="KW-0547">Nucleotide-binding</keyword>
<dbReference type="InterPro" id="IPR010285">
    <property type="entry name" value="DNA_helicase_pif1-like_DEAD"/>
</dbReference>
<sequence length="69" mass="7796">MMSADQLRDVYCSLRQITQRAGEPFGGLDVILCGDLRQLPPVRASEIYKRSRNADGRFSARRARPLCGR</sequence>
<protein>
    <recommendedName>
        <fullName evidence="1">ATP-dependent DNA helicase</fullName>
        <ecNumber evidence="1">5.6.2.3</ecNumber>
    </recommendedName>
</protein>
<keyword evidence="4" id="KW-1185">Reference proteome</keyword>
<dbReference type="InterPro" id="IPR027417">
    <property type="entry name" value="P-loop_NTPase"/>
</dbReference>
<comment type="similarity">
    <text evidence="1">Belongs to the helicase family.</text>
</comment>
<evidence type="ECO:0000313" key="4">
    <source>
        <dbReference type="Proteomes" id="UP000821853"/>
    </source>
</evidence>
<dbReference type="Proteomes" id="UP000821853">
    <property type="component" value="Unassembled WGS sequence"/>
</dbReference>
<proteinExistence type="inferred from homology"/>
<dbReference type="Pfam" id="PF05970">
    <property type="entry name" value="PIF1"/>
    <property type="match status" value="1"/>
</dbReference>
<dbReference type="GO" id="GO:0005524">
    <property type="term" value="F:ATP binding"/>
    <property type="evidence" value="ECO:0007669"/>
    <property type="project" value="UniProtKB-KW"/>
</dbReference>
<dbReference type="GO" id="GO:0006310">
    <property type="term" value="P:DNA recombination"/>
    <property type="evidence" value="ECO:0007669"/>
    <property type="project" value="UniProtKB-KW"/>
</dbReference>
<organism evidence="3 4">
    <name type="scientific">Haemaphysalis longicornis</name>
    <name type="common">Bush tick</name>
    <dbReference type="NCBI Taxonomy" id="44386"/>
    <lineage>
        <taxon>Eukaryota</taxon>
        <taxon>Metazoa</taxon>
        <taxon>Ecdysozoa</taxon>
        <taxon>Arthropoda</taxon>
        <taxon>Chelicerata</taxon>
        <taxon>Arachnida</taxon>
        <taxon>Acari</taxon>
        <taxon>Parasitiformes</taxon>
        <taxon>Ixodida</taxon>
        <taxon>Ixodoidea</taxon>
        <taxon>Ixodidae</taxon>
        <taxon>Haemaphysalinae</taxon>
        <taxon>Haemaphysalis</taxon>
    </lineage>
</organism>
<evidence type="ECO:0000256" key="1">
    <source>
        <dbReference type="RuleBase" id="RU363044"/>
    </source>
</evidence>
<reference evidence="3 4" key="1">
    <citation type="journal article" date="2020" name="Cell">
        <title>Large-Scale Comparative Analyses of Tick Genomes Elucidate Their Genetic Diversity and Vector Capacities.</title>
        <authorList>
            <consortium name="Tick Genome and Microbiome Consortium (TIGMIC)"/>
            <person name="Jia N."/>
            <person name="Wang J."/>
            <person name="Shi W."/>
            <person name="Du L."/>
            <person name="Sun Y."/>
            <person name="Zhan W."/>
            <person name="Jiang J.F."/>
            <person name="Wang Q."/>
            <person name="Zhang B."/>
            <person name="Ji P."/>
            <person name="Bell-Sakyi L."/>
            <person name="Cui X.M."/>
            <person name="Yuan T.T."/>
            <person name="Jiang B.G."/>
            <person name="Yang W.F."/>
            <person name="Lam T.T."/>
            <person name="Chang Q.C."/>
            <person name="Ding S.J."/>
            <person name="Wang X.J."/>
            <person name="Zhu J.G."/>
            <person name="Ruan X.D."/>
            <person name="Zhao L."/>
            <person name="Wei J.T."/>
            <person name="Ye R.Z."/>
            <person name="Que T.C."/>
            <person name="Du C.H."/>
            <person name="Zhou Y.H."/>
            <person name="Cheng J.X."/>
            <person name="Dai P.F."/>
            <person name="Guo W.B."/>
            <person name="Han X.H."/>
            <person name="Huang E.J."/>
            <person name="Li L.F."/>
            <person name="Wei W."/>
            <person name="Gao Y.C."/>
            <person name="Liu J.Z."/>
            <person name="Shao H.Z."/>
            <person name="Wang X."/>
            <person name="Wang C.C."/>
            <person name="Yang T.C."/>
            <person name="Huo Q.B."/>
            <person name="Li W."/>
            <person name="Chen H.Y."/>
            <person name="Chen S.E."/>
            <person name="Zhou L.G."/>
            <person name="Ni X.B."/>
            <person name="Tian J.H."/>
            <person name="Sheng Y."/>
            <person name="Liu T."/>
            <person name="Pan Y.S."/>
            <person name="Xia L.Y."/>
            <person name="Li J."/>
            <person name="Zhao F."/>
            <person name="Cao W.C."/>
        </authorList>
    </citation>
    <scope>NUCLEOTIDE SEQUENCE [LARGE SCALE GENOMIC DNA]</scope>
    <source>
        <strain evidence="3">HaeL-2018</strain>
    </source>
</reference>
<keyword evidence="1" id="KW-0227">DNA damage</keyword>